<sequence>MNKASIWGSNIQGGVRVGDDTNYVINLPPADPTAITRALTRIQELSEHDEDFMYFIERLDFFTNQKTQSPMIGLEQKLKNGGREDLLEVAIERKDAFAKRLMKSQLNRRRQAIFLYILQKISFGFEESIRPLIKQGVPNDVIDGVILNGIVDTIYREVMAEDFTIDQYMISGMLYFLTGKCHLIWEKPKC</sequence>
<dbReference type="Proteomes" id="UP000050490">
    <property type="component" value="Unassembled WGS sequence"/>
</dbReference>
<protein>
    <recommendedName>
        <fullName evidence="1">ABC-three component systems C-terminal domain-containing protein</fullName>
    </recommendedName>
</protein>
<dbReference type="RefSeq" id="WP_057421213.1">
    <property type="nucleotide sequence ID" value="NZ_BMZW01000068.1"/>
</dbReference>
<evidence type="ECO:0000313" key="2">
    <source>
        <dbReference type="EMBL" id="GFZ63144.1"/>
    </source>
</evidence>
<dbReference type="EMBL" id="RBPV01000098">
    <property type="protein sequence ID" value="RMO63562.1"/>
    <property type="molecule type" value="Genomic_DNA"/>
</dbReference>
<reference evidence="2" key="3">
    <citation type="submission" date="2020-09" db="EMBL/GenBank/DDBJ databases">
        <title>Pseudomonas syringae pv. eriobotryae genome sequence causing loquat canker disease.</title>
        <authorList>
            <person name="Fukuda S."/>
            <person name="Tashiro H."/>
            <person name="Nagano Y."/>
        </authorList>
    </citation>
    <scope>NUCLEOTIDE SEQUENCE</scope>
    <source>
        <strain evidence="2">AM001</strain>
    </source>
</reference>
<dbReference type="Proteomes" id="UP000275613">
    <property type="component" value="Unassembled WGS sequence"/>
</dbReference>
<evidence type="ECO:0000313" key="6">
    <source>
        <dbReference type="Proteomes" id="UP000275613"/>
    </source>
</evidence>
<dbReference type="PATRIC" id="fig|129137.4.peg.1338"/>
<proteinExistence type="predicted"/>
<reference evidence="4 6" key="2">
    <citation type="submission" date="2018-08" db="EMBL/GenBank/DDBJ databases">
        <title>Recombination of ecologically and evolutionarily significant loci maintains genetic cohesion in the Pseudomonas syringae species complex.</title>
        <authorList>
            <person name="Dillon M."/>
            <person name="Thakur S."/>
            <person name="Almeida R.N.D."/>
            <person name="Weir B.S."/>
            <person name="Guttman D.S."/>
        </authorList>
    </citation>
    <scope>NUCLEOTIDE SEQUENCE [LARGE SCALE GENOMIC DNA]</scope>
    <source>
        <strain evidence="4 6">ICMP 4316</strain>
    </source>
</reference>
<accession>A0A0P9UXV5</accession>
<gene>
    <name evidence="3" type="ORF">ALO70_00894</name>
    <name evidence="4" type="ORF">ALQ39_00517</name>
    <name evidence="2" type="ORF">PSE10A_56550</name>
</gene>
<evidence type="ECO:0000313" key="3">
    <source>
        <dbReference type="EMBL" id="KPX30497.1"/>
    </source>
</evidence>
<evidence type="ECO:0000259" key="1">
    <source>
        <dbReference type="Pfam" id="PF20285"/>
    </source>
</evidence>
<dbReference type="AlphaFoldDB" id="A0A0P9UXV5"/>
<organism evidence="3 5">
    <name type="scientific">Pseudomonas amygdali pv. eriobotryae</name>
    <dbReference type="NCBI Taxonomy" id="129137"/>
    <lineage>
        <taxon>Bacteria</taxon>
        <taxon>Pseudomonadati</taxon>
        <taxon>Pseudomonadota</taxon>
        <taxon>Gammaproteobacteria</taxon>
        <taxon>Pseudomonadales</taxon>
        <taxon>Pseudomonadaceae</taxon>
        <taxon>Pseudomonas</taxon>
        <taxon>Pseudomonas amygdali</taxon>
    </lineage>
</organism>
<dbReference type="EMBL" id="BMZW01000068">
    <property type="protein sequence ID" value="GFZ63144.1"/>
    <property type="molecule type" value="Genomic_DNA"/>
</dbReference>
<reference evidence="3 5" key="1">
    <citation type="submission" date="2015-09" db="EMBL/GenBank/DDBJ databases">
        <title>Genome announcement of multiple Pseudomonas syringae strains.</title>
        <authorList>
            <person name="Thakur S."/>
            <person name="Wang P.W."/>
            <person name="Gong Y."/>
            <person name="Weir B.S."/>
            <person name="Guttman D.S."/>
        </authorList>
    </citation>
    <scope>NUCLEOTIDE SEQUENCE [LARGE SCALE GENOMIC DNA]</scope>
    <source>
        <strain evidence="3 5">ICMP4455</strain>
    </source>
</reference>
<evidence type="ECO:0000313" key="5">
    <source>
        <dbReference type="Proteomes" id="UP000050490"/>
    </source>
</evidence>
<dbReference type="Pfam" id="PF20285">
    <property type="entry name" value="CTD9"/>
    <property type="match status" value="1"/>
</dbReference>
<evidence type="ECO:0000313" key="4">
    <source>
        <dbReference type="EMBL" id="RMO63562.1"/>
    </source>
</evidence>
<dbReference type="EMBL" id="LJQI01000182">
    <property type="protein sequence ID" value="KPX30497.1"/>
    <property type="molecule type" value="Genomic_DNA"/>
</dbReference>
<feature type="domain" description="ABC-three component systems C-terminal" evidence="1">
    <location>
        <begin position="73"/>
        <end position="185"/>
    </location>
</feature>
<comment type="caution">
    <text evidence="3">The sequence shown here is derived from an EMBL/GenBank/DDBJ whole genome shotgun (WGS) entry which is preliminary data.</text>
</comment>
<dbReference type="Proteomes" id="UP000630864">
    <property type="component" value="Unassembled WGS sequence"/>
</dbReference>
<dbReference type="InterPro" id="IPR046911">
    <property type="entry name" value="ABC-3C_CTD9"/>
</dbReference>
<name>A0A0P9UXV5_PSEA0</name>